<evidence type="ECO:0000313" key="1">
    <source>
        <dbReference type="EMBL" id="KAL2725765.1"/>
    </source>
</evidence>
<sequence>MKNRKKATVISEESENTICIIHECISYLKFDSETIKSILLPNKKSFAKHSSLILRLGRYNWVNNCSGRSYICLQVFAVKTLLTRTRFVWNKMKLRSC</sequence>
<dbReference type="EMBL" id="JAYRBN010000110">
    <property type="protein sequence ID" value="KAL2725765.1"/>
    <property type="molecule type" value="Genomic_DNA"/>
</dbReference>
<keyword evidence="2" id="KW-1185">Reference proteome</keyword>
<comment type="caution">
    <text evidence="1">The sequence shown here is derived from an EMBL/GenBank/DDBJ whole genome shotgun (WGS) entry which is preliminary data.</text>
</comment>
<gene>
    <name evidence="1" type="ORF">V1477_018203</name>
</gene>
<protein>
    <submittedName>
        <fullName evidence="1">Uncharacterized protein</fullName>
    </submittedName>
</protein>
<dbReference type="AlphaFoldDB" id="A0ABD2B154"/>
<reference evidence="1 2" key="1">
    <citation type="journal article" date="2024" name="Ann. Entomol. Soc. Am.">
        <title>Genomic analyses of the southern and eastern yellowjacket wasps (Hymenoptera: Vespidae) reveal evolutionary signatures of social life.</title>
        <authorList>
            <person name="Catto M.A."/>
            <person name="Caine P.B."/>
            <person name="Orr S.E."/>
            <person name="Hunt B.G."/>
            <person name="Goodisman M.A.D."/>
        </authorList>
    </citation>
    <scope>NUCLEOTIDE SEQUENCE [LARGE SCALE GENOMIC DNA]</scope>
    <source>
        <strain evidence="1">232</strain>
        <tissue evidence="1">Head and thorax</tissue>
    </source>
</reference>
<accession>A0ABD2B154</accession>
<organism evidence="1 2">
    <name type="scientific">Vespula maculifrons</name>
    <name type="common">Eastern yellow jacket</name>
    <name type="synonym">Wasp</name>
    <dbReference type="NCBI Taxonomy" id="7453"/>
    <lineage>
        <taxon>Eukaryota</taxon>
        <taxon>Metazoa</taxon>
        <taxon>Ecdysozoa</taxon>
        <taxon>Arthropoda</taxon>
        <taxon>Hexapoda</taxon>
        <taxon>Insecta</taxon>
        <taxon>Pterygota</taxon>
        <taxon>Neoptera</taxon>
        <taxon>Endopterygota</taxon>
        <taxon>Hymenoptera</taxon>
        <taxon>Apocrita</taxon>
        <taxon>Aculeata</taxon>
        <taxon>Vespoidea</taxon>
        <taxon>Vespidae</taxon>
        <taxon>Vespinae</taxon>
        <taxon>Vespula</taxon>
    </lineage>
</organism>
<evidence type="ECO:0000313" key="2">
    <source>
        <dbReference type="Proteomes" id="UP001607303"/>
    </source>
</evidence>
<proteinExistence type="predicted"/>
<name>A0ABD2B154_VESMC</name>
<dbReference type="Proteomes" id="UP001607303">
    <property type="component" value="Unassembled WGS sequence"/>
</dbReference>